<evidence type="ECO:0000256" key="5">
    <source>
        <dbReference type="ARBA" id="ARBA00022801"/>
    </source>
</evidence>
<dbReference type="GO" id="GO:0016887">
    <property type="term" value="F:ATP hydrolysis activity"/>
    <property type="evidence" value="ECO:0007669"/>
    <property type="project" value="TreeGrafter"/>
</dbReference>
<feature type="compositionally biased region" description="Acidic residues" evidence="14">
    <location>
        <begin position="1108"/>
        <end position="1153"/>
    </location>
</feature>
<keyword evidence="5" id="KW-0378">Hydrolase</keyword>
<reference evidence="19" key="1">
    <citation type="submission" date="2021-06" db="EMBL/GenBank/DDBJ databases">
        <authorList>
            <person name="Hodson N. C."/>
            <person name="Mongue J. A."/>
            <person name="Jaron S. K."/>
        </authorList>
    </citation>
    <scope>NUCLEOTIDE SEQUENCE</scope>
</reference>
<dbReference type="GO" id="GO:0000812">
    <property type="term" value="C:Swr1 complex"/>
    <property type="evidence" value="ECO:0007669"/>
    <property type="project" value="TreeGrafter"/>
</dbReference>
<dbReference type="InterPro" id="IPR014012">
    <property type="entry name" value="HSA_dom"/>
</dbReference>
<feature type="compositionally biased region" description="Basic and acidic residues" evidence="14">
    <location>
        <begin position="1849"/>
        <end position="1859"/>
    </location>
</feature>
<feature type="region of interest" description="Disordered" evidence="14">
    <location>
        <begin position="100"/>
        <end position="150"/>
    </location>
</feature>
<feature type="domain" description="Helicase C-terminal" evidence="17">
    <location>
        <begin position="1448"/>
        <end position="1598"/>
    </location>
</feature>
<evidence type="ECO:0000259" key="18">
    <source>
        <dbReference type="PROSITE" id="PS51204"/>
    </source>
</evidence>
<evidence type="ECO:0000313" key="20">
    <source>
        <dbReference type="Proteomes" id="UP000708208"/>
    </source>
</evidence>
<evidence type="ECO:0000256" key="9">
    <source>
        <dbReference type="ARBA" id="ARBA00023015"/>
    </source>
</evidence>
<keyword evidence="11" id="KW-0804">Transcription</keyword>
<dbReference type="CDD" id="cd18793">
    <property type="entry name" value="SF2_C_SNF"/>
    <property type="match status" value="1"/>
</dbReference>
<feature type="domain" description="HSA" evidence="18">
    <location>
        <begin position="181"/>
        <end position="253"/>
    </location>
</feature>
<keyword evidence="9" id="KW-0805">Transcription regulation</keyword>
<name>A0A8J2LLP5_9HEXA</name>
<keyword evidence="8" id="KW-0156">Chromatin regulator</keyword>
<protein>
    <submittedName>
        <fullName evidence="19">Uncharacterized protein</fullName>
    </submittedName>
</protein>
<keyword evidence="10" id="KW-0238">DNA-binding</keyword>
<dbReference type="SMART" id="SM00573">
    <property type="entry name" value="HSA"/>
    <property type="match status" value="1"/>
</dbReference>
<dbReference type="Pfam" id="PF00176">
    <property type="entry name" value="SNF2-rel_dom"/>
    <property type="match status" value="1"/>
</dbReference>
<comment type="caution">
    <text evidence="19">The sequence shown here is derived from an EMBL/GenBank/DDBJ whole genome shotgun (WGS) entry which is preliminary data.</text>
</comment>
<evidence type="ECO:0000256" key="12">
    <source>
        <dbReference type="ARBA" id="ARBA00023242"/>
    </source>
</evidence>
<feature type="compositionally biased region" description="Low complexity" evidence="14">
    <location>
        <begin position="1922"/>
        <end position="1931"/>
    </location>
</feature>
<dbReference type="GO" id="GO:0005524">
    <property type="term" value="F:ATP binding"/>
    <property type="evidence" value="ECO:0007669"/>
    <property type="project" value="UniProtKB-KW"/>
</dbReference>
<dbReference type="FunFam" id="3.40.50.10810:FF:000005">
    <property type="entry name" value="Photoperiod-independent early flowering 1"/>
    <property type="match status" value="1"/>
</dbReference>
<dbReference type="OrthoDB" id="372624at2759"/>
<feature type="region of interest" description="Disordered" evidence="14">
    <location>
        <begin position="476"/>
        <end position="527"/>
    </location>
</feature>
<dbReference type="EMBL" id="CAJVCH010569945">
    <property type="protein sequence ID" value="CAG7833591.1"/>
    <property type="molecule type" value="Genomic_DNA"/>
</dbReference>
<keyword evidence="4" id="KW-0547">Nucleotide-binding</keyword>
<dbReference type="PROSITE" id="PS50090">
    <property type="entry name" value="MYB_LIKE"/>
    <property type="match status" value="1"/>
</dbReference>
<dbReference type="InterPro" id="IPR049730">
    <property type="entry name" value="SNF2/RAD54-like_C"/>
</dbReference>
<evidence type="ECO:0000259" key="16">
    <source>
        <dbReference type="PROSITE" id="PS51192"/>
    </source>
</evidence>
<evidence type="ECO:0000256" key="3">
    <source>
        <dbReference type="ARBA" id="ARBA00022553"/>
    </source>
</evidence>
<gene>
    <name evidence="19" type="ORF">AFUS01_LOCUS43199</name>
</gene>
<feature type="compositionally biased region" description="Low complexity" evidence="14">
    <location>
        <begin position="2191"/>
        <end position="2214"/>
    </location>
</feature>
<evidence type="ECO:0000256" key="10">
    <source>
        <dbReference type="ARBA" id="ARBA00023125"/>
    </source>
</evidence>
<dbReference type="FunFam" id="3.40.50.300:FF:000529">
    <property type="entry name" value="helicase SRCAP isoform X1"/>
    <property type="match status" value="1"/>
</dbReference>
<evidence type="ECO:0000256" key="1">
    <source>
        <dbReference type="ARBA" id="ARBA00004123"/>
    </source>
</evidence>
<feature type="coiled-coil region" evidence="13">
    <location>
        <begin position="1746"/>
        <end position="1774"/>
    </location>
</feature>
<evidence type="ECO:0000256" key="13">
    <source>
        <dbReference type="SAM" id="Coils"/>
    </source>
</evidence>
<feature type="region of interest" description="Disordered" evidence="14">
    <location>
        <begin position="2191"/>
        <end position="2217"/>
    </location>
</feature>
<evidence type="ECO:0000259" key="17">
    <source>
        <dbReference type="PROSITE" id="PS51194"/>
    </source>
</evidence>
<dbReference type="PROSITE" id="PS51192">
    <property type="entry name" value="HELICASE_ATP_BIND_1"/>
    <property type="match status" value="1"/>
</dbReference>
<feature type="domain" description="Helicase ATP-binding" evidence="16">
    <location>
        <begin position="601"/>
        <end position="766"/>
    </location>
</feature>
<evidence type="ECO:0000256" key="7">
    <source>
        <dbReference type="ARBA" id="ARBA00022840"/>
    </source>
</evidence>
<keyword evidence="20" id="KW-1185">Reference proteome</keyword>
<feature type="compositionally biased region" description="Basic and acidic residues" evidence="14">
    <location>
        <begin position="1179"/>
        <end position="1190"/>
    </location>
</feature>
<sequence>MREASKSKDTFIASEFDLSGGKPTLVKVHSKELHDLAAKYSSLIAESFFLQNVRGTYSDFDSYLRKAHSALLAFLKSKTLDPEDPNLLLRALYNGRVPHNSPFKPTPVVRDKKENTKGPPPSAAAGAASQTSQQLQQHPQLPKPPEINHPKKYTEKLKAEASVVQRISELQKEGMWYDRRLPRNHEPSRIKAHWDYLLEEMTWLATDFASERKWKRNASKRCAKMIDKYFNDREIERLRAEKEEEIRLRRIASFIAKEIKNFWSNAQQIVEYKEQSRIEEMKKKALDQQLSYIVDQTEKYSSMLAESFVGDSSIISNATDTHDTTGGDTTCGPHSLETPSDDEFEPAQESEDDDEETIAKEEEENEEGENELYDLERNGQMSLDDLLDDLPPGYLEELTSKIDKVNETEPPASETDKPPPSPAGSDKNEIAKTLVRGEKPPSEVLPTPEENEVEGTDCTKVSDEAAIAEPVIEELDASVEGVAADSASEFESEVDESESETAEEDPSTETEDSDILTDAEEDEPEDEEQTVGLASLLQTFAPERAGELHEEDAALNSVAAMAESFQPKGYTLSSQTVNTKVPSLLHHTLREYQLIGLDWLVTMHEKKLNGILADEMGLGKTIQTIALLAHLACEKGNWGPHLIVVPTSVMLNWEMEFKKWCPGFKILTYYGSIKERRLKRTGWTKPNAFHICITSYKLVIQDHGSFRRKRWKYLILDEAQNIKNFKSQRWQLLLNFSTHRRLLLTGTPLQNNLMELWSLMHFLMPNVFQSHREFREWFSNPVSGMVEGNSEYNENIIRRLHKVLRPFILRRLKSEVEKQLPKKHEHVVMCRLSKRQRFLYEDFMSRSKTKETLATGNLLSVINVLMQLRKVCNHPNLFESRPVISPLLSVGITYLIPSIVWNLYENLVKDTTHPLFGMSKSDLLYTKSQSERILNLKPPGEDNYSPNTLSSPDSYFSSCGSLKRKHPDQEEDITEYDYILQTTVVSTLPDGSIKCAPKRRKFLKWCADVALPAPRTKAPIPFFLMNVDPTPYLDDINFVEAVGESAPKPFYLKVVSQPSETERQQIPNNDNHLLPAEAAFQNNVIPEVPSPTLSSPETQRCKPKSYQDDEDLSESDSLDEEEDEREDNEYEEDSFEEDSDDISESYSDDIDDEGPSRKRRKRTLAPKGDFKRLRRMSLMKKDEDKSKDSNSMEEIADSTEIDDTASEDYNLDKRNKVNCGMRKSYSGAQWAKAMGYSPSEFQETDVQARSIRNRRALIDRLKFVNDQRCEVLPVFGFDALDQCRILGSLPVMRYYGTRCRHLKIPYRGRSIKRDYINNGYFLQGYEEVYSISQVKNSQSAYIRNHPLLIWRHTKALMSAVWSLEEVLEEFSPILKRFIIYVPAVSSPLLTSRIFRPSPSLYAQQFNVEEELREVLRQPSAILHPIISSMSTQFPDPRLIQYDCGKLQILDTLLRRLKSESHRVLIFTQMAKMLDVLEAFLNYHGHIYLRLDGATRIDQRQILMEKFNSDKRIFCFILSTRSGGIGINLTGADTVIFYDSDWNPTMDAQAQDRCHRIGQTRDVHIYRLVSEKTIEENILKKSNQKRLLGELAIEGGNFTTAFFQKHSIYELFDVQTNENDAMKRLTEKSEESEKTLEIHDVEIDETDKKVGVVPDTVDKNQMQIFESALAAAEDETDVQATRTVKAEAAAELAEFDESIPLEDLGDGQDIVEKSMIDTEMESIMAELSKVEIYALKFMESTIDDWSRETVAQAQKELEQQKREWEMEQIRQLEARNKMGTDYSDEEDMLTYSATDAQNQVNHNNQGKLPIKRGVGRPRKINRNSSNVDRPSACATGKNIDSAISSPMVRRGSDSCKDKNPDVATSDHGGAGGTNLRISSSGGSATAARTSTSSAPSFSIRTRLSGPRSHPISSSPSKNPPPSSSSKNCASSPTFSPQKTYETRHSSSSKDIMGEKNLKSSDKEDATLLYDTPTSGRISLRSSNNTAYQLRRVVPVKKKYSPTLSSARSSKVDSIIVHDESTPNPISSSQLDELVLARLSPSEDTADCCSDSVVPITDAGNNSNCNPATKRRVGRPRKVPFTTTVNINPSNAFISSPQENHSDCNSAGVVKDVKDEIERGSKDSNIIMDIPVDVKTEVKYEITNNSSVDVTKANGNLEEILHDDIEVDEIIVSKSGKRRRRGRRPIRKTYFNSSATTTTSSASVTIPQSPSQSSIIVNNNTNGLTKSLRSQHKQNTTNSYSSGNVWISQGGGEHFMPLWAPPTPPSDDSDVYVDNCHGFLYDYDLIPESNLPPVYQPPKKDKKPVVIPVPNVKQSIIPVPVLTNLPDEEVVTPLNSTIEKKSPKVPRRDEPIFAPRSLFDRPSPAMAKLRRDYRLQKYNCRPVVTAALNKSSLGPGAITFPIVHPTSTKAPSPPPQHESVEWMIAEDHALLQTIQTILEMPLSLLVVNLAQTPNWDLAAEMVNLTSKIHRTPKQCKIRYETIVGPREEGKLFYEQPPAAKNKKKSKSFIKVGPPSPSRTGRIVKMSQLITADNNSQLLNTYVAKFDLVKNVAMKRPLTKPMTLNPHMKTNKQAATIFAEHGINLESPISATAIAQARYERLQLERKKLYAAQQAAVAAAGTIQSPHPVTTAALNAAAALAAEGNRISAATAVTIPLTTVGATSVIVGPIVSNAVIVPSSVGINVSPGTATVVTATASEVHKAKIAAQAAHASDLPVIRFTHPASATTLQEMIQRRSPGTTSNNPIISKRQHVLSQQQNQLQQQLQSLQQSQMTHKNPKISLQFAQVAQKPSLATTTLQQTGGVQQIQVSSAQQVVIGQPSSNLAKAQPGSNLNTSVQLQGQRQVMMQGSGQMVTQQAQSSVLSQPSIQLQQKQVVMAYQQAVSQASQQQKQQQIQIQLPQSPTVQTGTIQQATVPAQSIHVSSPQSVIINQPTSIATSITPNSPITTSIQLQGQKQIVMTGSGQAQILTQQQQQISQSTIQLQGQKQVVMAYQTGSQGQIIQKQSPQITQQLQQSQQQQQQQTQVHVHLHTPSSQGTGVTLGHQTQTVVLPQGLAQALVSSAANLTPTLNLMTTTSPVLTTMTSSGVTTSGVVTPGSVSIPRTQQVGSHTAQQGRTVTMQLVKQHTVGGKTVTRTVSDSEIAAFLKQHGLTPSTRVAIAGQPGTQAQIGQLTGTKGQQVAQVQVPAAQIITSMGLQKLGYQISPGGGAQVATVLKTPASQASSAQGASLAFPLSFSQVRNVSQKTGTHNLNKQPTQISTFQQQILSQQRRQTQQQQQTASKLAHIAQVSSSQGSVPQLIVQATPKQIQNTINVQHIQHVLKPSQVIQGQSGVLQAQLLAHKTMSRMVTSSASAAAVSSGTVSGVSPTMVTVSSNSGSGLPTAVTIPTSLVAAPSGQGGIIRISQQNQSIKPGSIQMITAQTASLLNQQQSLARPYAQGQNISTLNVTSGAVGNQSLPIRLQGSTSNVLPSPATLTNVSGAGVIVSETGNVITSVAEVTSPATKIILTEEAVKSSSSDTNANPTDNAV</sequence>
<dbReference type="SMART" id="SM00490">
    <property type="entry name" value="HELICc"/>
    <property type="match status" value="1"/>
</dbReference>
<feature type="compositionally biased region" description="Basic and acidic residues" evidence="14">
    <location>
        <begin position="398"/>
        <end position="407"/>
    </location>
</feature>
<dbReference type="Pfam" id="PF07529">
    <property type="entry name" value="HSA"/>
    <property type="match status" value="1"/>
</dbReference>
<dbReference type="GO" id="GO:0140096">
    <property type="term" value="F:catalytic activity, acting on a protein"/>
    <property type="evidence" value="ECO:0007669"/>
    <property type="project" value="UniProtKB-ARBA"/>
</dbReference>
<dbReference type="GO" id="GO:0004386">
    <property type="term" value="F:helicase activity"/>
    <property type="evidence" value="ECO:0007669"/>
    <property type="project" value="UniProtKB-KW"/>
</dbReference>
<evidence type="ECO:0000259" key="15">
    <source>
        <dbReference type="PROSITE" id="PS50090"/>
    </source>
</evidence>
<feature type="compositionally biased region" description="Basic residues" evidence="14">
    <location>
        <begin position="1808"/>
        <end position="1820"/>
    </location>
</feature>
<comment type="subcellular location">
    <subcellularLocation>
        <location evidence="1">Nucleus</location>
    </subcellularLocation>
</comment>
<feature type="region of interest" description="Disordered" evidence="14">
    <location>
        <begin position="1086"/>
        <end position="1201"/>
    </location>
</feature>
<feature type="compositionally biased region" description="Basic and acidic residues" evidence="14">
    <location>
        <begin position="1950"/>
        <end position="1964"/>
    </location>
</feature>
<keyword evidence="13" id="KW-0175">Coiled coil</keyword>
<dbReference type="Pfam" id="PF00271">
    <property type="entry name" value="Helicase_C"/>
    <property type="match status" value="1"/>
</dbReference>
<dbReference type="GO" id="GO:0006338">
    <property type="term" value="P:chromatin remodeling"/>
    <property type="evidence" value="ECO:0007669"/>
    <property type="project" value="UniProtKB-ARBA"/>
</dbReference>
<evidence type="ECO:0000256" key="4">
    <source>
        <dbReference type="ARBA" id="ARBA00022741"/>
    </source>
</evidence>
<dbReference type="GO" id="GO:0010557">
    <property type="term" value="P:positive regulation of macromolecule biosynthetic process"/>
    <property type="evidence" value="ECO:0007669"/>
    <property type="project" value="UniProtKB-ARBA"/>
</dbReference>
<dbReference type="PROSITE" id="PS51194">
    <property type="entry name" value="HELICASE_CTER"/>
    <property type="match status" value="1"/>
</dbReference>
<proteinExistence type="inferred from homology"/>
<organism evidence="19 20">
    <name type="scientific">Allacma fusca</name>
    <dbReference type="NCBI Taxonomy" id="39272"/>
    <lineage>
        <taxon>Eukaryota</taxon>
        <taxon>Metazoa</taxon>
        <taxon>Ecdysozoa</taxon>
        <taxon>Arthropoda</taxon>
        <taxon>Hexapoda</taxon>
        <taxon>Collembola</taxon>
        <taxon>Symphypleona</taxon>
        <taxon>Sminthuridae</taxon>
        <taxon>Allacma</taxon>
    </lineage>
</organism>
<keyword evidence="3" id="KW-0597">Phosphoprotein</keyword>
<keyword evidence="12" id="KW-0539">Nucleus</keyword>
<keyword evidence="6" id="KW-0347">Helicase</keyword>
<dbReference type="GO" id="GO:0042393">
    <property type="term" value="F:histone binding"/>
    <property type="evidence" value="ECO:0007669"/>
    <property type="project" value="TreeGrafter"/>
</dbReference>
<evidence type="ECO:0000256" key="2">
    <source>
        <dbReference type="ARBA" id="ARBA00009220"/>
    </source>
</evidence>
<evidence type="ECO:0000313" key="19">
    <source>
        <dbReference type="EMBL" id="CAG7833591.1"/>
    </source>
</evidence>
<dbReference type="GO" id="GO:0010468">
    <property type="term" value="P:regulation of gene expression"/>
    <property type="evidence" value="ECO:0007669"/>
    <property type="project" value="UniProtKB-ARBA"/>
</dbReference>
<accession>A0A8J2LLP5</accession>
<dbReference type="PANTHER" id="PTHR45685:SF1">
    <property type="entry name" value="HELICASE SRCAP"/>
    <property type="match status" value="1"/>
</dbReference>
<dbReference type="PROSITE" id="PS51204">
    <property type="entry name" value="HSA"/>
    <property type="match status" value="1"/>
</dbReference>
<feature type="compositionally biased region" description="Low complexity" evidence="14">
    <location>
        <begin position="123"/>
        <end position="140"/>
    </location>
</feature>
<evidence type="ECO:0000256" key="8">
    <source>
        <dbReference type="ARBA" id="ARBA00022853"/>
    </source>
</evidence>
<feature type="region of interest" description="Disordered" evidence="14">
    <location>
        <begin position="319"/>
        <end position="459"/>
    </location>
</feature>
<dbReference type="InterPro" id="IPR001005">
    <property type="entry name" value="SANT/Myb"/>
</dbReference>
<comment type="similarity">
    <text evidence="2">Belongs to the SNF2/RAD54 helicase family. SWR1 subfamily.</text>
</comment>
<evidence type="ECO:0000256" key="11">
    <source>
        <dbReference type="ARBA" id="ARBA00023163"/>
    </source>
</evidence>
<feature type="compositionally biased region" description="Low complexity" evidence="14">
    <location>
        <begin position="1876"/>
        <end position="1915"/>
    </location>
</feature>
<feature type="domain" description="Myb-like" evidence="15">
    <location>
        <begin position="2412"/>
        <end position="2481"/>
    </location>
</feature>
<dbReference type="PANTHER" id="PTHR45685">
    <property type="entry name" value="HELICASE SRCAP-RELATED"/>
    <property type="match status" value="1"/>
</dbReference>
<dbReference type="InterPro" id="IPR000330">
    <property type="entry name" value="SNF2_N"/>
</dbReference>
<dbReference type="InterPro" id="IPR050520">
    <property type="entry name" value="INO80/SWR1_helicase"/>
</dbReference>
<feature type="compositionally biased region" description="Basic and acidic residues" evidence="14">
    <location>
        <begin position="426"/>
        <end position="441"/>
    </location>
</feature>
<dbReference type="SMART" id="SM00487">
    <property type="entry name" value="DEXDc"/>
    <property type="match status" value="1"/>
</dbReference>
<feature type="compositionally biased region" description="Acidic residues" evidence="14">
    <location>
        <begin position="339"/>
        <end position="373"/>
    </location>
</feature>
<dbReference type="CDD" id="cd18003">
    <property type="entry name" value="DEXQc_SRCAP"/>
    <property type="match status" value="1"/>
</dbReference>
<dbReference type="InterPro" id="IPR014001">
    <property type="entry name" value="Helicase_ATP-bd"/>
</dbReference>
<keyword evidence="7" id="KW-0067">ATP-binding</keyword>
<dbReference type="Proteomes" id="UP000708208">
    <property type="component" value="Unassembled WGS sequence"/>
</dbReference>
<dbReference type="GO" id="GO:0003677">
    <property type="term" value="F:DNA binding"/>
    <property type="evidence" value="ECO:0007669"/>
    <property type="project" value="UniProtKB-KW"/>
</dbReference>
<evidence type="ECO:0000256" key="6">
    <source>
        <dbReference type="ARBA" id="ARBA00022806"/>
    </source>
</evidence>
<feature type="region of interest" description="Disordered" evidence="14">
    <location>
        <begin position="1799"/>
        <end position="1975"/>
    </location>
</feature>
<evidence type="ECO:0000256" key="14">
    <source>
        <dbReference type="SAM" id="MobiDB-lite"/>
    </source>
</evidence>
<dbReference type="InterPro" id="IPR001650">
    <property type="entry name" value="Helicase_C-like"/>
</dbReference>
<feature type="compositionally biased region" description="Acidic residues" evidence="14">
    <location>
        <begin position="488"/>
        <end position="527"/>
    </location>
</feature>